<dbReference type="Proteomes" id="UP001150062">
    <property type="component" value="Unassembled WGS sequence"/>
</dbReference>
<evidence type="ECO:0000313" key="4">
    <source>
        <dbReference type="EMBL" id="KAJ6226005.1"/>
    </source>
</evidence>
<evidence type="ECO:0000256" key="3">
    <source>
        <dbReference type="ARBA" id="ARBA00023186"/>
    </source>
</evidence>
<dbReference type="PANTHER" id="PTHR21162">
    <property type="entry name" value="P53 AND DNA DAMAGE-REGULATED PROTEIN"/>
    <property type="match status" value="1"/>
</dbReference>
<proteinExistence type="predicted"/>
<protein>
    <submittedName>
        <fullName evidence="4">P53 and DNA damage-regulated protein</fullName>
    </submittedName>
</protein>
<dbReference type="PANTHER" id="PTHR21162:SF0">
    <property type="entry name" value="P53 AND DNA DAMAGE-REGULATED PROTEIN 1"/>
    <property type="match status" value="1"/>
</dbReference>
<keyword evidence="5" id="KW-1185">Reference proteome</keyword>
<comment type="caution">
    <text evidence="4">The sequence shown here is derived from an EMBL/GenBank/DDBJ whole genome shotgun (WGS) entry which is preliminary data.</text>
</comment>
<keyword evidence="2" id="KW-0963">Cytoplasm</keyword>
<evidence type="ECO:0000313" key="5">
    <source>
        <dbReference type="Proteomes" id="UP001150062"/>
    </source>
</evidence>
<reference evidence="4" key="1">
    <citation type="submission" date="2022-08" db="EMBL/GenBank/DDBJ databases">
        <title>Novel sulfate-reducing endosymbionts in the free-living metamonad Anaeramoeba.</title>
        <authorList>
            <person name="Jerlstrom-Hultqvist J."/>
            <person name="Cepicka I."/>
            <person name="Gallot-Lavallee L."/>
            <person name="Salas-Leiva D."/>
            <person name="Curtis B.A."/>
            <person name="Zahonova K."/>
            <person name="Pipaliya S."/>
            <person name="Dacks J."/>
            <person name="Roger A.J."/>
        </authorList>
    </citation>
    <scope>NUCLEOTIDE SEQUENCE</scope>
    <source>
        <strain evidence="4">Schooner1</strain>
    </source>
</reference>
<dbReference type="EMBL" id="JAOAOG010000346">
    <property type="protein sequence ID" value="KAJ6226005.1"/>
    <property type="molecule type" value="Genomic_DNA"/>
</dbReference>
<dbReference type="SUPFAM" id="SSF46579">
    <property type="entry name" value="Prefoldin"/>
    <property type="match status" value="1"/>
</dbReference>
<organism evidence="4 5">
    <name type="scientific">Anaeramoeba flamelloides</name>
    <dbReference type="NCBI Taxonomy" id="1746091"/>
    <lineage>
        <taxon>Eukaryota</taxon>
        <taxon>Metamonada</taxon>
        <taxon>Anaeramoebidae</taxon>
        <taxon>Anaeramoeba</taxon>
    </lineage>
</organism>
<name>A0ABQ8X0V6_9EUKA</name>
<sequence length="175" mass="20608">MIRTLIRRNSHNHSFLYKYTKLIPNRGKINGKFLIEVDSFFLIIMDPKVKNYLCNIEQLAEEVLTEKQQIIDFDKKRQSNHESLAKLTKKKQLLENNRKIWLCLGDFFMKVESKKAVELIKTDQKQFNSEIKNLNTSIKKKSQEIFKLQGKANLVAGFNLKPIDQNITRPLKLDK</sequence>
<dbReference type="CDD" id="cd22860">
    <property type="entry name" value="PDRG1"/>
    <property type="match status" value="1"/>
</dbReference>
<evidence type="ECO:0000256" key="1">
    <source>
        <dbReference type="ARBA" id="ARBA00004496"/>
    </source>
</evidence>
<gene>
    <name evidence="4" type="ORF">M0813_00973</name>
</gene>
<comment type="subcellular location">
    <subcellularLocation>
        <location evidence="1">Cytoplasm</location>
    </subcellularLocation>
</comment>
<keyword evidence="3" id="KW-0143">Chaperone</keyword>
<accession>A0ABQ8X0V6</accession>
<dbReference type="InterPro" id="IPR030482">
    <property type="entry name" value="PDRG1"/>
</dbReference>
<evidence type="ECO:0000256" key="2">
    <source>
        <dbReference type="ARBA" id="ARBA00022490"/>
    </source>
</evidence>